<dbReference type="Gene3D" id="1.10.287.3510">
    <property type="match status" value="1"/>
</dbReference>
<organism evidence="12">
    <name type="scientific">Pteromalus puparum</name>
    <dbReference type="NCBI Taxonomy" id="32389"/>
    <lineage>
        <taxon>Eukaryota</taxon>
        <taxon>Metazoa</taxon>
        <taxon>Ecdysozoa</taxon>
        <taxon>Arthropoda</taxon>
        <taxon>Hexapoda</taxon>
        <taxon>Insecta</taxon>
        <taxon>Pterygota</taxon>
        <taxon>Neoptera</taxon>
        <taxon>Endopterygota</taxon>
        <taxon>Hymenoptera</taxon>
        <taxon>Apocrita</taxon>
        <taxon>Proctotrupomorpha</taxon>
        <taxon>Chalcidoidea</taxon>
        <taxon>Pteromalidae</taxon>
        <taxon>Pteromalinae</taxon>
        <taxon>Pteromalus</taxon>
    </lineage>
</organism>
<evidence type="ECO:0000256" key="7">
    <source>
        <dbReference type="ARBA" id="ARBA00023027"/>
    </source>
</evidence>
<evidence type="ECO:0000256" key="1">
    <source>
        <dbReference type="ARBA" id="ARBA00004141"/>
    </source>
</evidence>
<evidence type="ECO:0000256" key="8">
    <source>
        <dbReference type="ARBA" id="ARBA00023136"/>
    </source>
</evidence>
<feature type="transmembrane region" description="Helical" evidence="11">
    <location>
        <begin position="6"/>
        <end position="23"/>
    </location>
</feature>
<protein>
    <recommendedName>
        <fullName evidence="3">NADH-ubiquinone oxidoreductase chain 4L</fullName>
    </recommendedName>
    <alternativeName>
        <fullName evidence="9">NADH dehydrogenase subunit 4L</fullName>
    </alternativeName>
</protein>
<accession>A0A3Q8UA52</accession>
<dbReference type="InterPro" id="IPR039428">
    <property type="entry name" value="NUOK/Mnh_C1-like"/>
</dbReference>
<evidence type="ECO:0000256" key="3">
    <source>
        <dbReference type="ARBA" id="ARBA00016612"/>
    </source>
</evidence>
<dbReference type="AlphaFoldDB" id="A0A3Q8UA52"/>
<reference evidence="12" key="1">
    <citation type="journal article" date="2018" name="Mol. Phylogenet. Evol.">
        <title>Mitochondrial phylogenomics of the Hymenoptera.</title>
        <authorList>
            <person name="Tang P."/>
            <person name="Zhu J.C."/>
            <person name="Zheng B.Y."/>
            <person name="Wei S.J."/>
            <person name="Sharkey M."/>
            <person name="Chen X.X."/>
            <person name="Vogler A.P."/>
        </authorList>
    </citation>
    <scope>NUCLEOTIDE SEQUENCE</scope>
</reference>
<keyword evidence="6 11" id="KW-1133">Transmembrane helix</keyword>
<comment type="subcellular location">
    <subcellularLocation>
        <location evidence="1">Membrane</location>
        <topology evidence="1">Multi-pass membrane protein</topology>
    </subcellularLocation>
</comment>
<dbReference type="GO" id="GO:0016020">
    <property type="term" value="C:membrane"/>
    <property type="evidence" value="ECO:0007669"/>
    <property type="project" value="UniProtKB-SubCell"/>
</dbReference>
<dbReference type="GO" id="GO:0008137">
    <property type="term" value="F:NADH dehydrogenase (ubiquinone) activity"/>
    <property type="evidence" value="ECO:0007669"/>
    <property type="project" value="UniProtKB-EC"/>
</dbReference>
<dbReference type="Pfam" id="PF00420">
    <property type="entry name" value="Oxidored_q2"/>
    <property type="match status" value="1"/>
</dbReference>
<evidence type="ECO:0000256" key="2">
    <source>
        <dbReference type="ARBA" id="ARBA00010519"/>
    </source>
</evidence>
<feature type="transmembrane region" description="Helical" evidence="11">
    <location>
        <begin position="30"/>
        <end position="48"/>
    </location>
</feature>
<keyword evidence="7" id="KW-0520">NAD</keyword>
<evidence type="ECO:0000256" key="11">
    <source>
        <dbReference type="SAM" id="Phobius"/>
    </source>
</evidence>
<keyword evidence="5" id="KW-1278">Translocase</keyword>
<keyword evidence="8 11" id="KW-0472">Membrane</keyword>
<comment type="catalytic activity">
    <reaction evidence="10">
        <text>a ubiquinone + NADH + 5 H(+)(in) = a ubiquinol + NAD(+) + 4 H(+)(out)</text>
        <dbReference type="Rhea" id="RHEA:29091"/>
        <dbReference type="Rhea" id="RHEA-COMP:9565"/>
        <dbReference type="Rhea" id="RHEA-COMP:9566"/>
        <dbReference type="ChEBI" id="CHEBI:15378"/>
        <dbReference type="ChEBI" id="CHEBI:16389"/>
        <dbReference type="ChEBI" id="CHEBI:17976"/>
        <dbReference type="ChEBI" id="CHEBI:57540"/>
        <dbReference type="ChEBI" id="CHEBI:57945"/>
        <dbReference type="EC" id="7.1.1.2"/>
    </reaction>
</comment>
<keyword evidence="12" id="KW-0496">Mitochondrion</keyword>
<gene>
    <name evidence="12" type="primary">nad4l</name>
</gene>
<evidence type="ECO:0000256" key="10">
    <source>
        <dbReference type="ARBA" id="ARBA00049551"/>
    </source>
</evidence>
<name>A0A3Q8UA52_9HYME</name>
<evidence type="ECO:0000256" key="4">
    <source>
        <dbReference type="ARBA" id="ARBA00022692"/>
    </source>
</evidence>
<keyword evidence="4 11" id="KW-0812">Transmembrane</keyword>
<feature type="transmembrane region" description="Helical" evidence="11">
    <location>
        <begin position="54"/>
        <end position="78"/>
    </location>
</feature>
<evidence type="ECO:0000313" key="12">
    <source>
        <dbReference type="EMBL" id="AZL93473.1"/>
    </source>
</evidence>
<dbReference type="EMBL" id="MG923513">
    <property type="protein sequence ID" value="AZL93473.1"/>
    <property type="molecule type" value="Genomic_DNA"/>
</dbReference>
<evidence type="ECO:0000256" key="6">
    <source>
        <dbReference type="ARBA" id="ARBA00022989"/>
    </source>
</evidence>
<evidence type="ECO:0000256" key="9">
    <source>
        <dbReference type="ARBA" id="ARBA00031586"/>
    </source>
</evidence>
<sequence>MFLNTYIYMFMFIMSTFMFVYMYNQILLTLISMEFMMLSLLMMLNNVFINNSMILILFYLIFVVCESVLGLTMLIILIRSNGNDNIKLLNLNKW</sequence>
<evidence type="ECO:0000256" key="5">
    <source>
        <dbReference type="ARBA" id="ARBA00022967"/>
    </source>
</evidence>
<comment type="similarity">
    <text evidence="2">Belongs to the complex I subunit 4L family.</text>
</comment>
<proteinExistence type="inferred from homology"/>
<geneLocation type="mitochondrion" evidence="12"/>